<keyword evidence="2" id="KW-1185">Reference proteome</keyword>
<proteinExistence type="predicted"/>
<evidence type="ECO:0000313" key="1">
    <source>
        <dbReference type="EMBL" id="UTV27498.1"/>
    </source>
</evidence>
<gene>
    <name evidence="1" type="ORF">NNL38_14475</name>
</gene>
<dbReference type="EMBL" id="CP101508">
    <property type="protein sequence ID" value="UTV27498.1"/>
    <property type="molecule type" value="Genomic_DNA"/>
</dbReference>
<reference evidence="1" key="1">
    <citation type="submission" date="2022-07" db="EMBL/GenBank/DDBJ databases">
        <title>Genome sequencing of Photobacterium atrarenae GJH2-4.</title>
        <authorList>
            <person name="Park S.-J."/>
        </authorList>
    </citation>
    <scope>NUCLEOTIDE SEQUENCE</scope>
    <source>
        <strain evidence="1">GJH2-4</strain>
    </source>
</reference>
<dbReference type="RefSeq" id="WP_255388717.1">
    <property type="nucleotide sequence ID" value="NZ_CP101508.1"/>
</dbReference>
<sequence>MSFHQYMQSRQRLQFQAVGEFLYIEASPDMVSITTERGGYQLKQGAQIIDPKLTGMVTVENMGEAGTVTIICGYGRYIPPSDGQKVEVTALPSVTLSPEQEINIGTMPKVALVDGQAVKVSAQPPVQIAANQQVAVSSLPPVTLDANQQVAVASLPKVQLETGQAVKVYANNPLMTKPVIAQQAASRVLTVATGKIDIAANASRCHILLKASPANTAAIVLGTGWELAAGEQLKLETSAALSFTGTDGDTIQMIEVTR</sequence>
<dbReference type="Proteomes" id="UP001057998">
    <property type="component" value="Chromosome 1"/>
</dbReference>
<evidence type="ECO:0000313" key="2">
    <source>
        <dbReference type="Proteomes" id="UP001057998"/>
    </source>
</evidence>
<accession>A0ABY5GF05</accession>
<name>A0ABY5GF05_9GAMM</name>
<protein>
    <submittedName>
        <fullName evidence="1">Uncharacterized protein</fullName>
    </submittedName>
</protein>
<organism evidence="1 2">
    <name type="scientific">Photobacterium atrarenae</name>
    <dbReference type="NCBI Taxonomy" id="865757"/>
    <lineage>
        <taxon>Bacteria</taxon>
        <taxon>Pseudomonadati</taxon>
        <taxon>Pseudomonadota</taxon>
        <taxon>Gammaproteobacteria</taxon>
        <taxon>Vibrionales</taxon>
        <taxon>Vibrionaceae</taxon>
        <taxon>Photobacterium</taxon>
    </lineage>
</organism>